<dbReference type="AlphaFoldDB" id="A0AAD2CGG4"/>
<protein>
    <submittedName>
        <fullName evidence="2">Uncharacterized protein</fullName>
    </submittedName>
</protein>
<name>A0AAD2CGG4_9STRA</name>
<reference evidence="2" key="1">
    <citation type="submission" date="2023-08" db="EMBL/GenBank/DDBJ databases">
        <authorList>
            <person name="Audoor S."/>
            <person name="Bilcke G."/>
        </authorList>
    </citation>
    <scope>NUCLEOTIDE SEQUENCE</scope>
</reference>
<feature type="compositionally biased region" description="Basic and acidic residues" evidence="1">
    <location>
        <begin position="146"/>
        <end position="162"/>
    </location>
</feature>
<dbReference type="Proteomes" id="UP001295423">
    <property type="component" value="Unassembled WGS sequence"/>
</dbReference>
<feature type="compositionally biased region" description="Basic and acidic residues" evidence="1">
    <location>
        <begin position="113"/>
        <end position="126"/>
    </location>
</feature>
<evidence type="ECO:0000256" key="1">
    <source>
        <dbReference type="SAM" id="MobiDB-lite"/>
    </source>
</evidence>
<comment type="caution">
    <text evidence="2">The sequence shown here is derived from an EMBL/GenBank/DDBJ whole genome shotgun (WGS) entry which is preliminary data.</text>
</comment>
<evidence type="ECO:0000313" key="2">
    <source>
        <dbReference type="EMBL" id="CAJ1932153.1"/>
    </source>
</evidence>
<organism evidence="2 3">
    <name type="scientific">Cylindrotheca closterium</name>
    <dbReference type="NCBI Taxonomy" id="2856"/>
    <lineage>
        <taxon>Eukaryota</taxon>
        <taxon>Sar</taxon>
        <taxon>Stramenopiles</taxon>
        <taxon>Ochrophyta</taxon>
        <taxon>Bacillariophyta</taxon>
        <taxon>Bacillariophyceae</taxon>
        <taxon>Bacillariophycidae</taxon>
        <taxon>Bacillariales</taxon>
        <taxon>Bacillariaceae</taxon>
        <taxon>Cylindrotheca</taxon>
    </lineage>
</organism>
<feature type="region of interest" description="Disordered" evidence="1">
    <location>
        <begin position="100"/>
        <end position="162"/>
    </location>
</feature>
<dbReference type="EMBL" id="CAKOGP040000212">
    <property type="protein sequence ID" value="CAJ1932153.1"/>
    <property type="molecule type" value="Genomic_DNA"/>
</dbReference>
<evidence type="ECO:0000313" key="3">
    <source>
        <dbReference type="Proteomes" id="UP001295423"/>
    </source>
</evidence>
<accession>A0AAD2CGG4</accession>
<sequence>MERRILVLKNLRHGLLVPLKIKKCGDGMSEHAKVTKFLSMIKEGPQGAGLDACKTLVRGSQACMQHLRMAINTLQTENTTQQTHRLTAISGTRALAAVDGGGRNSNCGRGRGRGRDRDNGGCDRGGRNRNCNRNQHGRGGGRGRGGSRDHDGNVWSHFRDIS</sequence>
<keyword evidence="3" id="KW-1185">Reference proteome</keyword>
<proteinExistence type="predicted"/>
<gene>
    <name evidence="2" type="ORF">CYCCA115_LOCUS2713</name>
</gene>